<keyword evidence="5 6" id="KW-0472">Membrane</keyword>
<dbReference type="PANTHER" id="PTHR30474">
    <property type="entry name" value="CELL CYCLE PROTEIN"/>
    <property type="match status" value="1"/>
</dbReference>
<accession>A0A1F5WQG2</accession>
<evidence type="ECO:0000256" key="1">
    <source>
        <dbReference type="ARBA" id="ARBA00004141"/>
    </source>
</evidence>
<protein>
    <submittedName>
        <fullName evidence="7">Rod shape-determining protein RodA</fullName>
    </submittedName>
</protein>
<name>A0A1F5WQG2_9BACT</name>
<comment type="caution">
    <text evidence="7">The sequence shown here is derived from an EMBL/GenBank/DDBJ whole genome shotgun (WGS) entry which is preliminary data.</text>
</comment>
<evidence type="ECO:0000256" key="6">
    <source>
        <dbReference type="SAM" id="Phobius"/>
    </source>
</evidence>
<dbReference type="EMBL" id="MFHT01000009">
    <property type="protein sequence ID" value="OGF77908.1"/>
    <property type="molecule type" value="Genomic_DNA"/>
</dbReference>
<dbReference type="InterPro" id="IPR001182">
    <property type="entry name" value="FtsW/RodA"/>
</dbReference>
<dbReference type="GO" id="GO:0005886">
    <property type="term" value="C:plasma membrane"/>
    <property type="evidence" value="ECO:0007669"/>
    <property type="project" value="TreeGrafter"/>
</dbReference>
<evidence type="ECO:0000313" key="8">
    <source>
        <dbReference type="Proteomes" id="UP000177723"/>
    </source>
</evidence>
<feature type="transmembrane region" description="Helical" evidence="6">
    <location>
        <begin position="45"/>
        <end position="64"/>
    </location>
</feature>
<evidence type="ECO:0000313" key="7">
    <source>
        <dbReference type="EMBL" id="OGF77908.1"/>
    </source>
</evidence>
<feature type="transmembrane region" description="Helical" evidence="6">
    <location>
        <begin position="267"/>
        <end position="291"/>
    </location>
</feature>
<sequence length="382" mass="42130">MARIFSRPNIDFVLVATMIPLFLAGLVTMKGLGNINSAGIVDANYYFSRQLIWIFVGYILFFLASSVDWRILRSGWLLLSIYIAGILILVALLIFVNAIRGARAWIQLGLFSIEPAEIMKLILILILAKYFSRRHVEIAHIKHIIISGIYAAIPVLLIFLQPDLGSAIIYASIWLGMILVSGVSKRHLFLVLGLGILTFVVAWLFVLAPYQKARVITFINPAADPRGAGYNALQSMIAVGSGGIFGRGVGYGVQSRLEFLPEHETDFIFAAFAEEWGLLGVLILFSFYALLLRRILEASFKGESNFEKLFGIGLFFMILSHFIIHIGMNLGVLPITGISLPFLSYGGSHTITLLLGLGILMGMQKYGLVSSKLAVNKDLTLV</sequence>
<evidence type="ECO:0000256" key="3">
    <source>
        <dbReference type="ARBA" id="ARBA00022960"/>
    </source>
</evidence>
<dbReference type="PANTHER" id="PTHR30474:SF1">
    <property type="entry name" value="PEPTIDOGLYCAN GLYCOSYLTRANSFERASE MRDB"/>
    <property type="match status" value="1"/>
</dbReference>
<feature type="transmembrane region" description="Helical" evidence="6">
    <location>
        <begin position="143"/>
        <end position="161"/>
    </location>
</feature>
<feature type="transmembrane region" description="Helical" evidence="6">
    <location>
        <begin position="188"/>
        <end position="208"/>
    </location>
</feature>
<feature type="transmembrane region" description="Helical" evidence="6">
    <location>
        <begin position="105"/>
        <end position="131"/>
    </location>
</feature>
<keyword evidence="2 6" id="KW-0812">Transmembrane</keyword>
<organism evidence="7 8">
    <name type="scientific">Candidatus Giovannonibacteria bacterium RIFCSPHIGHO2_12_FULL_43_15</name>
    <dbReference type="NCBI Taxonomy" id="1798341"/>
    <lineage>
        <taxon>Bacteria</taxon>
        <taxon>Candidatus Giovannoniibacteriota</taxon>
    </lineage>
</organism>
<dbReference type="Proteomes" id="UP000177723">
    <property type="component" value="Unassembled WGS sequence"/>
</dbReference>
<proteinExistence type="predicted"/>
<feature type="transmembrane region" description="Helical" evidence="6">
    <location>
        <begin position="342"/>
        <end position="363"/>
    </location>
</feature>
<comment type="subcellular location">
    <subcellularLocation>
        <location evidence="1">Membrane</location>
        <topology evidence="1">Multi-pass membrane protein</topology>
    </subcellularLocation>
</comment>
<dbReference type="GO" id="GO:0051301">
    <property type="term" value="P:cell division"/>
    <property type="evidence" value="ECO:0007669"/>
    <property type="project" value="InterPro"/>
</dbReference>
<dbReference type="NCBIfam" id="TIGR02210">
    <property type="entry name" value="rodA_shape"/>
    <property type="match status" value="1"/>
</dbReference>
<dbReference type="GO" id="GO:0032153">
    <property type="term" value="C:cell division site"/>
    <property type="evidence" value="ECO:0007669"/>
    <property type="project" value="TreeGrafter"/>
</dbReference>
<dbReference type="GO" id="GO:0015648">
    <property type="term" value="F:lipid-linked peptidoglycan transporter activity"/>
    <property type="evidence" value="ECO:0007669"/>
    <property type="project" value="TreeGrafter"/>
</dbReference>
<dbReference type="AlphaFoldDB" id="A0A1F5WQG2"/>
<feature type="transmembrane region" description="Helical" evidence="6">
    <location>
        <begin position="76"/>
        <end position="99"/>
    </location>
</feature>
<feature type="transmembrane region" description="Helical" evidence="6">
    <location>
        <begin position="312"/>
        <end position="336"/>
    </location>
</feature>
<dbReference type="InterPro" id="IPR011923">
    <property type="entry name" value="RodA/MrdB"/>
</dbReference>
<reference evidence="7 8" key="1">
    <citation type="journal article" date="2016" name="Nat. Commun.">
        <title>Thousands of microbial genomes shed light on interconnected biogeochemical processes in an aquifer system.</title>
        <authorList>
            <person name="Anantharaman K."/>
            <person name="Brown C.T."/>
            <person name="Hug L.A."/>
            <person name="Sharon I."/>
            <person name="Castelle C.J."/>
            <person name="Probst A.J."/>
            <person name="Thomas B.C."/>
            <person name="Singh A."/>
            <person name="Wilkins M.J."/>
            <person name="Karaoz U."/>
            <person name="Brodie E.L."/>
            <person name="Williams K.H."/>
            <person name="Hubbard S.S."/>
            <person name="Banfield J.F."/>
        </authorList>
    </citation>
    <scope>NUCLEOTIDE SEQUENCE [LARGE SCALE GENOMIC DNA]</scope>
</reference>
<dbReference type="Pfam" id="PF01098">
    <property type="entry name" value="FTSW_RODA_SPOVE"/>
    <property type="match status" value="1"/>
</dbReference>
<evidence type="ECO:0000256" key="5">
    <source>
        <dbReference type="ARBA" id="ARBA00023136"/>
    </source>
</evidence>
<dbReference type="GO" id="GO:0008360">
    <property type="term" value="P:regulation of cell shape"/>
    <property type="evidence" value="ECO:0007669"/>
    <property type="project" value="UniProtKB-KW"/>
</dbReference>
<keyword evidence="3" id="KW-0133">Cell shape</keyword>
<feature type="transmembrane region" description="Helical" evidence="6">
    <location>
        <begin position="12"/>
        <end position="33"/>
    </location>
</feature>
<evidence type="ECO:0000256" key="2">
    <source>
        <dbReference type="ARBA" id="ARBA00022692"/>
    </source>
</evidence>
<feature type="transmembrane region" description="Helical" evidence="6">
    <location>
        <begin position="167"/>
        <end position="183"/>
    </location>
</feature>
<evidence type="ECO:0000256" key="4">
    <source>
        <dbReference type="ARBA" id="ARBA00022989"/>
    </source>
</evidence>
<gene>
    <name evidence="7" type="ORF">A3F23_04220</name>
</gene>
<keyword evidence="4 6" id="KW-1133">Transmembrane helix</keyword>